<sequence>MLTHTYIVLISLFFCSGDKIMSALVAILSIRLNQRYKSFSIDCPLLRSKSSKKMLSKLKILIILLITSEVSLELLQLNEVERFCYPELHQNTRKSCECIEESDPPWGLRAVNIDCSFKDFLTSDLSEVLPLFSDTLHLNWNALETIPQLSSDSLRLLNLMHNNISLVTSNNFAKVKNLKELYLSWNSIRIIEPNAFGELNSLQTLDLSHNNLHILEFNIFSPLKVLDSLYLSWNRNLNNTEGIQNIDLYALFGINDNLRVLRLQSCSLNNTILPERVALQELNLRGNALKRIPELLPDTLEKLDISDNLLETLQDVDTKQLTHVREFYMDDMPYLTTIGEKALFPLKSVEKMSFQNNRRLKAIHELAFGANATHSPSLHSIIFRGSALHSFNITLARIFHQLNVLDLNGVPLRCDCQLAWLKDLTIETNGRCIQPPRLRGLSLRSIRSKDFSCETWPRWLTSIIIFSLIVVCSLAIYLIVIGLRPFGAVVMRRKIGANSPYARVTIEPNRQESY</sequence>
<name>A0A1B0FMW1_GLOMM</name>
<evidence type="ECO:0000259" key="5">
    <source>
        <dbReference type="Pfam" id="PF01463"/>
    </source>
</evidence>
<keyword evidence="2" id="KW-0732">Signal</keyword>
<dbReference type="EnsemblMetazoa" id="GMOY005218-RA">
    <property type="protein sequence ID" value="GMOY005218-PA"/>
    <property type="gene ID" value="GMOY005218"/>
</dbReference>
<proteinExistence type="predicted"/>
<feature type="transmembrane region" description="Helical" evidence="4">
    <location>
        <begin position="6"/>
        <end position="30"/>
    </location>
</feature>
<dbReference type="Pfam" id="PF13855">
    <property type="entry name" value="LRR_8"/>
    <property type="match status" value="1"/>
</dbReference>
<feature type="transmembrane region" description="Helical" evidence="4">
    <location>
        <begin position="459"/>
        <end position="483"/>
    </location>
</feature>
<keyword evidence="7" id="KW-1185">Reference proteome</keyword>
<dbReference type="InterPro" id="IPR000483">
    <property type="entry name" value="Cys-rich_flank_reg_C"/>
</dbReference>
<dbReference type="Proteomes" id="UP000092444">
    <property type="component" value="Unassembled WGS sequence"/>
</dbReference>
<dbReference type="Pfam" id="PF01463">
    <property type="entry name" value="LRRCT"/>
    <property type="match status" value="1"/>
</dbReference>
<dbReference type="PANTHER" id="PTHR24373">
    <property type="entry name" value="SLIT RELATED LEUCINE-RICH REPEAT NEURONAL PROTEIN"/>
    <property type="match status" value="1"/>
</dbReference>
<evidence type="ECO:0000313" key="6">
    <source>
        <dbReference type="EnsemblMetazoa" id="GMOY005218-PA"/>
    </source>
</evidence>
<dbReference type="STRING" id="37546.A0A1B0FMW1"/>
<evidence type="ECO:0000256" key="3">
    <source>
        <dbReference type="ARBA" id="ARBA00022737"/>
    </source>
</evidence>
<dbReference type="SMART" id="SM00369">
    <property type="entry name" value="LRR_TYP"/>
    <property type="match status" value="4"/>
</dbReference>
<dbReference type="PROSITE" id="PS51450">
    <property type="entry name" value="LRR"/>
    <property type="match status" value="2"/>
</dbReference>
<dbReference type="SUPFAM" id="SSF52058">
    <property type="entry name" value="L domain-like"/>
    <property type="match status" value="1"/>
</dbReference>
<dbReference type="Gene3D" id="3.80.10.10">
    <property type="entry name" value="Ribonuclease Inhibitor"/>
    <property type="match status" value="2"/>
</dbReference>
<dbReference type="InterPro" id="IPR032675">
    <property type="entry name" value="LRR_dom_sf"/>
</dbReference>
<dbReference type="InterPro" id="IPR001611">
    <property type="entry name" value="Leu-rich_rpt"/>
</dbReference>
<keyword evidence="4" id="KW-1133">Transmembrane helix</keyword>
<evidence type="ECO:0000313" key="7">
    <source>
        <dbReference type="Proteomes" id="UP000092444"/>
    </source>
</evidence>
<keyword evidence="4" id="KW-0472">Membrane</keyword>
<evidence type="ECO:0000256" key="1">
    <source>
        <dbReference type="ARBA" id="ARBA00022614"/>
    </source>
</evidence>
<dbReference type="EMBL" id="CCAG010011324">
    <property type="status" value="NOT_ANNOTATED_CDS"/>
    <property type="molecule type" value="Genomic_DNA"/>
</dbReference>
<dbReference type="PANTHER" id="PTHR24373:SF370">
    <property type="entry name" value="FISH-LIPS, ISOFORM E"/>
    <property type="match status" value="1"/>
</dbReference>
<protein>
    <recommendedName>
        <fullName evidence="5">LRRCT domain-containing protein</fullName>
    </recommendedName>
</protein>
<dbReference type="PhylomeDB" id="A0A1B0FMW1"/>
<organism evidence="6 7">
    <name type="scientific">Glossina morsitans morsitans</name>
    <name type="common">Savannah tsetse fly</name>
    <dbReference type="NCBI Taxonomy" id="37546"/>
    <lineage>
        <taxon>Eukaryota</taxon>
        <taxon>Metazoa</taxon>
        <taxon>Ecdysozoa</taxon>
        <taxon>Arthropoda</taxon>
        <taxon>Hexapoda</taxon>
        <taxon>Insecta</taxon>
        <taxon>Pterygota</taxon>
        <taxon>Neoptera</taxon>
        <taxon>Endopterygota</taxon>
        <taxon>Diptera</taxon>
        <taxon>Brachycera</taxon>
        <taxon>Muscomorpha</taxon>
        <taxon>Hippoboscoidea</taxon>
        <taxon>Glossinidae</taxon>
        <taxon>Glossina</taxon>
    </lineage>
</organism>
<dbReference type="GO" id="GO:0005615">
    <property type="term" value="C:extracellular space"/>
    <property type="evidence" value="ECO:0007669"/>
    <property type="project" value="TreeGrafter"/>
</dbReference>
<dbReference type="SMART" id="SM00365">
    <property type="entry name" value="LRR_SD22"/>
    <property type="match status" value="3"/>
</dbReference>
<accession>A0A1B0FMW1</accession>
<reference evidence="6" key="1">
    <citation type="submission" date="2020-05" db="UniProtKB">
        <authorList>
            <consortium name="EnsemblMetazoa"/>
        </authorList>
    </citation>
    <scope>IDENTIFICATION</scope>
    <source>
        <strain evidence="6">Yale</strain>
    </source>
</reference>
<feature type="domain" description="LRRCT" evidence="5">
    <location>
        <begin position="431"/>
        <end position="454"/>
    </location>
</feature>
<keyword evidence="4" id="KW-0812">Transmembrane</keyword>
<dbReference type="GO" id="GO:0031012">
    <property type="term" value="C:extracellular matrix"/>
    <property type="evidence" value="ECO:0007669"/>
    <property type="project" value="TreeGrafter"/>
</dbReference>
<keyword evidence="1" id="KW-0433">Leucine-rich repeat</keyword>
<evidence type="ECO:0000256" key="4">
    <source>
        <dbReference type="SAM" id="Phobius"/>
    </source>
</evidence>
<dbReference type="VEuPathDB" id="VectorBase:GMOY005218"/>
<keyword evidence="3" id="KW-0677">Repeat</keyword>
<dbReference type="InterPro" id="IPR050328">
    <property type="entry name" value="Dev_Immune_Receptor"/>
</dbReference>
<evidence type="ECO:0000256" key="2">
    <source>
        <dbReference type="ARBA" id="ARBA00022729"/>
    </source>
</evidence>
<dbReference type="InterPro" id="IPR003591">
    <property type="entry name" value="Leu-rich_rpt_typical-subtyp"/>
</dbReference>
<dbReference type="AlphaFoldDB" id="A0A1B0FMW1"/>